<dbReference type="AlphaFoldDB" id="A0A5N5E5A1"/>
<evidence type="ECO:0000313" key="6">
    <source>
        <dbReference type="EMBL" id="KAB2583254.1"/>
    </source>
</evidence>
<organism evidence="6 7">
    <name type="scientific">Rhodococcus erythropolis</name>
    <name type="common">Arthrobacter picolinophilus</name>
    <dbReference type="NCBI Taxonomy" id="1833"/>
    <lineage>
        <taxon>Bacteria</taxon>
        <taxon>Bacillati</taxon>
        <taxon>Actinomycetota</taxon>
        <taxon>Actinomycetes</taxon>
        <taxon>Mycobacteriales</taxon>
        <taxon>Nocardiaceae</taxon>
        <taxon>Rhodococcus</taxon>
        <taxon>Rhodococcus erythropolis group</taxon>
    </lineage>
</organism>
<dbReference type="PROSITE" id="PS50977">
    <property type="entry name" value="HTH_TETR_2"/>
    <property type="match status" value="1"/>
</dbReference>
<dbReference type="InterPro" id="IPR036271">
    <property type="entry name" value="Tet_transcr_reg_TetR-rel_C_sf"/>
</dbReference>
<dbReference type="InterPro" id="IPR054156">
    <property type="entry name" value="YxaF_TetR_C"/>
</dbReference>
<dbReference type="SUPFAM" id="SSF46689">
    <property type="entry name" value="Homeodomain-like"/>
    <property type="match status" value="1"/>
</dbReference>
<evidence type="ECO:0000313" key="7">
    <source>
        <dbReference type="Proteomes" id="UP000325576"/>
    </source>
</evidence>
<dbReference type="InterPro" id="IPR009057">
    <property type="entry name" value="Homeodomain-like_sf"/>
</dbReference>
<accession>A0A5N5E5A1</accession>
<sequence>MKGSTLVTAPRERLIRTTVELIQSRGVSGVAVTELLDRSGTARQSIYTHFPQGKNQLIEASARAAGSWISAMIEQLCSAPPLEALQAFIDYWKSMIVSSDYTAGCPIAAATFGGNEIPGAVDAAKMAFEEWESMLANNFRAANLDDALAQSLSTMTIAAIEGAVIMSVATRSTRPLDRVGKHLTELLEAHLSENHEREPVLRQQN</sequence>
<dbReference type="RefSeq" id="WP_070795999.1">
    <property type="nucleotide sequence ID" value="NZ_JASIRE010000003.1"/>
</dbReference>
<proteinExistence type="predicted"/>
<protein>
    <recommendedName>
        <fullName evidence="5">HTH tetR-type domain-containing protein</fullName>
    </recommendedName>
</protein>
<name>A0A5N5E5A1_RHOER</name>
<reference evidence="6 7" key="1">
    <citation type="journal article" date="2017" name="Poromechanics V (2013)">
        <title>Genomic Characterization of the Arsenic-Tolerant Actinobacterium, &lt;i&gt;Rhodococcus erythropolis&lt;/i&gt; S43.</title>
        <authorList>
            <person name="Retamal-Morales G."/>
            <person name="Mehnert M."/>
            <person name="Schwabe R."/>
            <person name="Tischler D."/>
            <person name="Schloemann M."/>
            <person name="Levican G.J."/>
        </authorList>
    </citation>
    <scope>NUCLEOTIDE SEQUENCE [LARGE SCALE GENOMIC DNA]</scope>
    <source>
        <strain evidence="6 7">S43</strain>
    </source>
</reference>
<dbReference type="PANTHER" id="PTHR47506">
    <property type="entry name" value="TRANSCRIPTIONAL REGULATORY PROTEIN"/>
    <property type="match status" value="1"/>
</dbReference>
<evidence type="ECO:0000256" key="4">
    <source>
        <dbReference type="PROSITE-ProRule" id="PRU00335"/>
    </source>
</evidence>
<feature type="domain" description="HTH tetR-type" evidence="5">
    <location>
        <begin position="8"/>
        <end position="68"/>
    </location>
</feature>
<dbReference type="Gene3D" id="1.10.357.10">
    <property type="entry name" value="Tetracycline Repressor, domain 2"/>
    <property type="match status" value="1"/>
</dbReference>
<dbReference type="Pfam" id="PF00440">
    <property type="entry name" value="TetR_N"/>
    <property type="match status" value="1"/>
</dbReference>
<comment type="caution">
    <text evidence="6">The sequence shown here is derived from an EMBL/GenBank/DDBJ whole genome shotgun (WGS) entry which is preliminary data.</text>
</comment>
<keyword evidence="1" id="KW-0805">Transcription regulation</keyword>
<dbReference type="EMBL" id="MRBO01000583">
    <property type="protein sequence ID" value="KAB2583254.1"/>
    <property type="molecule type" value="Genomic_DNA"/>
</dbReference>
<dbReference type="GO" id="GO:0003677">
    <property type="term" value="F:DNA binding"/>
    <property type="evidence" value="ECO:0007669"/>
    <property type="project" value="UniProtKB-UniRule"/>
</dbReference>
<evidence type="ECO:0000256" key="1">
    <source>
        <dbReference type="ARBA" id="ARBA00023015"/>
    </source>
</evidence>
<keyword evidence="2 4" id="KW-0238">DNA-binding</keyword>
<gene>
    <name evidence="6" type="ORF">BS297_21635</name>
</gene>
<evidence type="ECO:0000256" key="3">
    <source>
        <dbReference type="ARBA" id="ARBA00023163"/>
    </source>
</evidence>
<dbReference type="PANTHER" id="PTHR47506:SF3">
    <property type="entry name" value="HTH-TYPE TRANSCRIPTIONAL REGULATOR LMRA"/>
    <property type="match status" value="1"/>
</dbReference>
<feature type="DNA-binding region" description="H-T-H motif" evidence="4">
    <location>
        <begin position="31"/>
        <end position="50"/>
    </location>
</feature>
<evidence type="ECO:0000256" key="2">
    <source>
        <dbReference type="ARBA" id="ARBA00023125"/>
    </source>
</evidence>
<dbReference type="SUPFAM" id="SSF48498">
    <property type="entry name" value="Tetracyclin repressor-like, C-terminal domain"/>
    <property type="match status" value="1"/>
</dbReference>
<dbReference type="InterPro" id="IPR001647">
    <property type="entry name" value="HTH_TetR"/>
</dbReference>
<keyword evidence="3" id="KW-0804">Transcription</keyword>
<dbReference type="Pfam" id="PF21993">
    <property type="entry name" value="TetR_C_13_2"/>
    <property type="match status" value="1"/>
</dbReference>
<dbReference type="Proteomes" id="UP000325576">
    <property type="component" value="Unassembled WGS sequence"/>
</dbReference>
<evidence type="ECO:0000259" key="5">
    <source>
        <dbReference type="PROSITE" id="PS50977"/>
    </source>
</evidence>